<dbReference type="Pfam" id="PF03936">
    <property type="entry name" value="Terpene_synth_C"/>
    <property type="match status" value="1"/>
</dbReference>
<comment type="cofactor">
    <cofactor evidence="1">
        <name>Mg(2+)</name>
        <dbReference type="ChEBI" id="CHEBI:18420"/>
    </cofactor>
</comment>
<dbReference type="PANTHER" id="PTHR31739">
    <property type="entry name" value="ENT-COPALYL DIPHOSPHATE SYNTHASE, CHLOROPLASTIC"/>
    <property type="match status" value="1"/>
</dbReference>
<dbReference type="SUPFAM" id="SSF48239">
    <property type="entry name" value="Terpenoid cyclases/Protein prenyltransferases"/>
    <property type="match status" value="2"/>
</dbReference>
<keyword evidence="4" id="KW-0611">Plant defense</keyword>
<dbReference type="EnsemblPlants" id="OGLUM02G21550.1">
    <property type="protein sequence ID" value="OGLUM02G21550.1"/>
    <property type="gene ID" value="OGLUM02G21550"/>
</dbReference>
<dbReference type="InterPro" id="IPR008930">
    <property type="entry name" value="Terpenoid_cyclase/PrenylTrfase"/>
</dbReference>
<dbReference type="InterPro" id="IPR036965">
    <property type="entry name" value="Terpene_synth_N_sf"/>
</dbReference>
<evidence type="ECO:0000256" key="3">
    <source>
        <dbReference type="ARBA" id="ARBA00022723"/>
    </source>
</evidence>
<dbReference type="GO" id="GO:0010333">
    <property type="term" value="F:terpene synthase activity"/>
    <property type="evidence" value="ECO:0007669"/>
    <property type="project" value="InterPro"/>
</dbReference>
<keyword evidence="3" id="KW-0479">Metal-binding</keyword>
<dbReference type="InterPro" id="IPR050148">
    <property type="entry name" value="Terpene_synthase-like"/>
</dbReference>
<organism evidence="9">
    <name type="scientific">Oryza glumipatula</name>
    <dbReference type="NCBI Taxonomy" id="40148"/>
    <lineage>
        <taxon>Eukaryota</taxon>
        <taxon>Viridiplantae</taxon>
        <taxon>Streptophyta</taxon>
        <taxon>Embryophyta</taxon>
        <taxon>Tracheophyta</taxon>
        <taxon>Spermatophyta</taxon>
        <taxon>Magnoliopsida</taxon>
        <taxon>Liliopsida</taxon>
        <taxon>Poales</taxon>
        <taxon>Poaceae</taxon>
        <taxon>BOP clade</taxon>
        <taxon>Oryzoideae</taxon>
        <taxon>Oryzeae</taxon>
        <taxon>Oryzinae</taxon>
        <taxon>Oryza</taxon>
    </lineage>
</organism>
<evidence type="ECO:0000256" key="6">
    <source>
        <dbReference type="ARBA" id="ARBA00023239"/>
    </source>
</evidence>
<dbReference type="GO" id="GO:0000287">
    <property type="term" value="F:magnesium ion binding"/>
    <property type="evidence" value="ECO:0007669"/>
    <property type="project" value="InterPro"/>
</dbReference>
<evidence type="ECO:0000313" key="9">
    <source>
        <dbReference type="EnsemblPlants" id="OGLUM02G21550.1"/>
    </source>
</evidence>
<dbReference type="GO" id="GO:0016102">
    <property type="term" value="P:diterpenoid biosynthetic process"/>
    <property type="evidence" value="ECO:0007669"/>
    <property type="project" value="TreeGrafter"/>
</dbReference>
<dbReference type="FunFam" id="1.10.600.10:FF:000005">
    <property type="entry name" value="Ent-kaur-16-ene synthase, chloroplastic"/>
    <property type="match status" value="1"/>
</dbReference>
<dbReference type="InterPro" id="IPR005630">
    <property type="entry name" value="Terpene_synthase_metal-bd"/>
</dbReference>
<protein>
    <submittedName>
        <fullName evidence="9">Uncharacterized protein</fullName>
    </submittedName>
</protein>
<feature type="domain" description="Terpene synthase metal-binding" evidence="8">
    <location>
        <begin position="536"/>
        <end position="770"/>
    </location>
</feature>
<evidence type="ECO:0000256" key="1">
    <source>
        <dbReference type="ARBA" id="ARBA00001946"/>
    </source>
</evidence>
<dbReference type="SUPFAM" id="SSF48576">
    <property type="entry name" value="Terpenoid synthases"/>
    <property type="match status" value="1"/>
</dbReference>
<evidence type="ECO:0000256" key="4">
    <source>
        <dbReference type="ARBA" id="ARBA00022821"/>
    </source>
</evidence>
<dbReference type="AlphaFoldDB" id="A0A0D9YTX7"/>
<dbReference type="Gene3D" id="1.50.10.160">
    <property type="match status" value="2"/>
</dbReference>
<comment type="similarity">
    <text evidence="2">Belongs to the terpene synthase family.</text>
</comment>
<keyword evidence="10" id="KW-1185">Reference proteome</keyword>
<dbReference type="InterPro" id="IPR001906">
    <property type="entry name" value="Terpene_synth_N"/>
</dbReference>
<evidence type="ECO:0000259" key="8">
    <source>
        <dbReference type="Pfam" id="PF03936"/>
    </source>
</evidence>
<reference evidence="9" key="2">
    <citation type="submission" date="2018-05" db="EMBL/GenBank/DDBJ databases">
        <title>OgluRS3 (Oryza glumaepatula Reference Sequence Version 3).</title>
        <authorList>
            <person name="Zhang J."/>
            <person name="Kudrna D."/>
            <person name="Lee S."/>
            <person name="Talag J."/>
            <person name="Welchert J."/>
            <person name="Wing R.A."/>
        </authorList>
    </citation>
    <scope>NUCLEOTIDE SEQUENCE [LARGE SCALE GENOMIC DNA]</scope>
</reference>
<dbReference type="PANTHER" id="PTHR31739:SF17">
    <property type="entry name" value="ENT-SANDARACOPIMARA-8(14),15-DIENE SYNTHASE, CHLOROPLASTIC"/>
    <property type="match status" value="1"/>
</dbReference>
<dbReference type="Pfam" id="PF01397">
    <property type="entry name" value="Terpene_synth"/>
    <property type="match status" value="1"/>
</dbReference>
<dbReference type="SFLD" id="SFLDG01014">
    <property type="entry name" value="Terpene_Cyclase_Like_1_N-term"/>
    <property type="match status" value="2"/>
</dbReference>
<evidence type="ECO:0000256" key="2">
    <source>
        <dbReference type="ARBA" id="ARBA00006333"/>
    </source>
</evidence>
<dbReference type="InterPro" id="IPR008949">
    <property type="entry name" value="Isoprenoid_synthase_dom_sf"/>
</dbReference>
<feature type="domain" description="Terpene synthase N-terminal" evidence="7">
    <location>
        <begin position="281"/>
        <end position="453"/>
    </location>
</feature>
<reference evidence="9" key="1">
    <citation type="submission" date="2015-04" db="UniProtKB">
        <authorList>
            <consortium name="EnsemblPlants"/>
        </authorList>
    </citation>
    <scope>IDENTIFICATION</scope>
</reference>
<evidence type="ECO:0000259" key="7">
    <source>
        <dbReference type="Pfam" id="PF01397"/>
    </source>
</evidence>
<name>A0A0D9YTX7_9ORYZ</name>
<accession>A0A0D9YTX7</accession>
<sequence>MLRRTIPRSFTSWDNTKAHKNELHDKIRKQLRDVQLPPSSYDTAWVAMVPVQGSHQTPRFPQSIEWILQNQYDDGSWGTNLPGLVVNKDILLCTLACVVALKRWNTGRHHISRGLNFIGRNFSVAMDEQIVAPVGFNITFSGLLSLATGMGLELPVMQTDIDGIIHFRKIELERHCILLFLRLSGGKKHPIGHYIRRCRPILQRRRLVPHPLLQRLPLQAGPSRCHHPWLGFWRGNEIAGVKCPSPAYSAPPRPRVLPPPSPLTLPRAATGLGRGLGNLQDWNQVMAYQRKNGSIFNSPSATAATIIHGHNYSGLAYLDFVTSKFGGPVPVMYPQNAYSQLCMVDTLERMGISKSFACEISDILDMTYRLWMHNEEELMLDMRTCAMAFRLLRMHGYDITSDGMAQFVEQSSFDDSIHGYLNDTKALLELYKSSQLRCLEDDLILEEIGSWSARVEYALKCPVYAILERLEQKRNIEQFKTKEQLKIEGFKLLKSGYRGVIPNDEILALAVDEFHSSQSVYQQELQDLNSWVAQTRLDELKFARLMPSITYFSAAAILLPSESARIAWTQNCILTTTVDDFFDGEGSKEEMENLVKLIEKWDGHGEIGFSSECVEILFYAVYNTSKQIAEKAVPLQKRNVVDHIAESWWFTVRGMLTEAEWRMDKYVPTTVEEYMLAAVDSFAVGPIITSAALFVGPELSEEVFRSEEYIHLMNLANTIGRLLNDMQTYEKEIKMGKVNSVMLHALSHSGGGGRGSPEASMEEAKREMRRILQGCRFELLRLVTRDAGVVPPPCRKLFWLMSKVLHFVYMEKDRYFTAEGMMASANAVILDPLQVTLPPSDSGTLCDLLRLVTRDGGVVPPPCRKLFWFMSKVLHFVYMEKDGYFTANGIMASANAVILDPLQVTLLPSGLGTL</sequence>
<dbReference type="Gene3D" id="1.10.600.10">
    <property type="entry name" value="Farnesyl Diphosphate Synthase"/>
    <property type="match status" value="2"/>
</dbReference>
<evidence type="ECO:0000313" key="10">
    <source>
        <dbReference type="Proteomes" id="UP000026961"/>
    </source>
</evidence>
<dbReference type="STRING" id="40148.A0A0D9YTX7"/>
<keyword evidence="5" id="KW-0460">Magnesium</keyword>
<proteinExistence type="inferred from homology"/>
<evidence type="ECO:0000256" key="5">
    <source>
        <dbReference type="ARBA" id="ARBA00022842"/>
    </source>
</evidence>
<keyword evidence="6" id="KW-0456">Lyase</keyword>
<dbReference type="GO" id="GO:0006952">
    <property type="term" value="P:defense response"/>
    <property type="evidence" value="ECO:0007669"/>
    <property type="project" value="UniProtKB-KW"/>
</dbReference>
<dbReference type="Proteomes" id="UP000026961">
    <property type="component" value="Chromosome 2"/>
</dbReference>
<dbReference type="eggNOG" id="ENOG502QVGX">
    <property type="taxonomic scope" value="Eukaryota"/>
</dbReference>
<dbReference type="Gramene" id="OGLUM02G21550.1">
    <property type="protein sequence ID" value="OGLUM02G21550.1"/>
    <property type="gene ID" value="OGLUM02G21550"/>
</dbReference>
<dbReference type="Gene3D" id="1.50.10.130">
    <property type="entry name" value="Terpene synthase, N-terminal domain"/>
    <property type="match status" value="1"/>
</dbReference>